<dbReference type="SUPFAM" id="SSF53383">
    <property type="entry name" value="PLP-dependent transferases"/>
    <property type="match status" value="1"/>
</dbReference>
<dbReference type="eggNOG" id="COG0399">
    <property type="taxonomic scope" value="Bacteria"/>
</dbReference>
<organism evidence="5 6">
    <name type="scientific">Candidatus Scalindua brodae</name>
    <dbReference type="NCBI Taxonomy" id="237368"/>
    <lineage>
        <taxon>Bacteria</taxon>
        <taxon>Pseudomonadati</taxon>
        <taxon>Planctomycetota</taxon>
        <taxon>Candidatus Brocadiia</taxon>
        <taxon>Candidatus Brocadiales</taxon>
        <taxon>Candidatus Scalinduaceae</taxon>
        <taxon>Candidatus Scalindua</taxon>
    </lineage>
</organism>
<comment type="similarity">
    <text evidence="1 4">Belongs to the DegT/DnrJ/EryC1 family.</text>
</comment>
<dbReference type="PATRIC" id="fig|237368.3.peg.3333"/>
<feature type="active site" description="Proton acceptor" evidence="2">
    <location>
        <position position="185"/>
    </location>
</feature>
<keyword evidence="3 4" id="KW-0663">Pyridoxal phosphate</keyword>
<dbReference type="Gene3D" id="3.90.1150.10">
    <property type="entry name" value="Aspartate Aminotransferase, domain 1"/>
    <property type="match status" value="1"/>
</dbReference>
<feature type="modified residue" description="N6-(pyridoxal phosphate)lysine" evidence="3">
    <location>
        <position position="185"/>
    </location>
</feature>
<proteinExistence type="inferred from homology"/>
<evidence type="ECO:0000256" key="3">
    <source>
        <dbReference type="PIRSR" id="PIRSR000390-2"/>
    </source>
</evidence>
<keyword evidence="5" id="KW-0808">Transferase</keyword>
<dbReference type="InterPro" id="IPR015422">
    <property type="entry name" value="PyrdxlP-dep_Trfase_small"/>
</dbReference>
<dbReference type="InterPro" id="IPR015421">
    <property type="entry name" value="PyrdxlP-dep_Trfase_major"/>
</dbReference>
<dbReference type="GO" id="GO:0008483">
    <property type="term" value="F:transaminase activity"/>
    <property type="evidence" value="ECO:0007669"/>
    <property type="project" value="TreeGrafter"/>
</dbReference>
<dbReference type="GO" id="GO:0000271">
    <property type="term" value="P:polysaccharide biosynthetic process"/>
    <property type="evidence" value="ECO:0007669"/>
    <property type="project" value="TreeGrafter"/>
</dbReference>
<dbReference type="Proteomes" id="UP000030652">
    <property type="component" value="Unassembled WGS sequence"/>
</dbReference>
<dbReference type="Pfam" id="PF01041">
    <property type="entry name" value="DegT_DnrJ_EryC1"/>
    <property type="match status" value="1"/>
</dbReference>
<dbReference type="PANTHER" id="PTHR30244:SF34">
    <property type="entry name" value="DTDP-4-AMINO-4,6-DIDEOXYGALACTOSE TRANSAMINASE"/>
    <property type="match status" value="1"/>
</dbReference>
<dbReference type="GO" id="GO:0030170">
    <property type="term" value="F:pyridoxal phosphate binding"/>
    <property type="evidence" value="ECO:0007669"/>
    <property type="project" value="TreeGrafter"/>
</dbReference>
<gene>
    <name evidence="5" type="primary">arnB_3</name>
    <name evidence="5" type="ORF">SCABRO_03081</name>
</gene>
<dbReference type="EMBL" id="JRYO01000214">
    <property type="protein sequence ID" value="KHE91230.1"/>
    <property type="molecule type" value="Genomic_DNA"/>
</dbReference>
<accession>A0A0B0EKL5</accession>
<evidence type="ECO:0000313" key="5">
    <source>
        <dbReference type="EMBL" id="KHE91230.1"/>
    </source>
</evidence>
<dbReference type="Gene3D" id="3.40.640.10">
    <property type="entry name" value="Type I PLP-dependent aspartate aminotransferase-like (Major domain)"/>
    <property type="match status" value="1"/>
</dbReference>
<dbReference type="AlphaFoldDB" id="A0A0B0EKL5"/>
<reference evidence="5 6" key="1">
    <citation type="submission" date="2014-10" db="EMBL/GenBank/DDBJ databases">
        <title>Draft genome of anammox bacterium scalindua brodae, obtained using differential coverage binning of sequence data from two enrichment reactors.</title>
        <authorList>
            <person name="Speth D.R."/>
            <person name="Russ L."/>
            <person name="Kartal B."/>
            <person name="Op den Camp H.J."/>
            <person name="Dutilh B.E."/>
            <person name="Jetten M.S."/>
        </authorList>
    </citation>
    <scope>NUCLEOTIDE SEQUENCE [LARGE SCALE GENOMIC DNA]</scope>
    <source>
        <strain evidence="5">RU1</strain>
    </source>
</reference>
<dbReference type="InterPro" id="IPR000653">
    <property type="entry name" value="DegT/StrS_aminotransferase"/>
</dbReference>
<name>A0A0B0EKL5_9BACT</name>
<evidence type="ECO:0000256" key="1">
    <source>
        <dbReference type="ARBA" id="ARBA00037999"/>
    </source>
</evidence>
<evidence type="ECO:0000256" key="4">
    <source>
        <dbReference type="RuleBase" id="RU004508"/>
    </source>
</evidence>
<dbReference type="PANTHER" id="PTHR30244">
    <property type="entry name" value="TRANSAMINASE"/>
    <property type="match status" value="1"/>
</dbReference>
<sequence>MRRNTFLPFSRPDIGQDETNAVVDVLSSGWITSGPKVQDFEQAFAEYVCSPYALSLSSCTAGLHLAMNLLDLKPGDEVITTSLTWPATVNMIHLCGGKPVFVDVERNTINLDVSRVEEAITERTRAIIPVHFAGQACDLDGLRDICKRRGIEIIEDAAHAVGSEYKGKRIGSSDNIAIFSFHPIKNMTTGEGGMITTHDKETYDKLRLLRFHGVDKDAWRRYGKAEKEGYDLLIPGWKYNMTDMQAAIGVVQLKRLDEMTERREKLVALYDSLLRDVKGLTLPANVPYSIRHACHLYTLIVDKDKAGITRDEFMQEMKKLNIGTGLHFLAVHQLSFYKRHYPLPDGSLPETEYISERIVSLPLYSLMKETDVQDVVFAIQDILKRFKK</sequence>
<protein>
    <submittedName>
        <fullName evidence="5">Arnb transferase</fullName>
    </submittedName>
</protein>
<evidence type="ECO:0000313" key="6">
    <source>
        <dbReference type="Proteomes" id="UP000030652"/>
    </source>
</evidence>
<dbReference type="InterPro" id="IPR015424">
    <property type="entry name" value="PyrdxlP-dep_Trfase"/>
</dbReference>
<comment type="caution">
    <text evidence="5">The sequence shown here is derived from an EMBL/GenBank/DDBJ whole genome shotgun (WGS) entry which is preliminary data.</text>
</comment>
<dbReference type="PIRSF" id="PIRSF000390">
    <property type="entry name" value="PLP_StrS"/>
    <property type="match status" value="1"/>
</dbReference>
<dbReference type="CDD" id="cd00616">
    <property type="entry name" value="AHBA_syn"/>
    <property type="match status" value="1"/>
</dbReference>
<evidence type="ECO:0000256" key="2">
    <source>
        <dbReference type="PIRSR" id="PIRSR000390-1"/>
    </source>
</evidence>